<keyword evidence="3" id="KW-1185">Reference proteome</keyword>
<evidence type="ECO:0000256" key="1">
    <source>
        <dbReference type="SAM" id="MobiDB-lite"/>
    </source>
</evidence>
<proteinExistence type="predicted"/>
<gene>
    <name evidence="2" type="ORF">J2X01_002964</name>
</gene>
<comment type="caution">
    <text evidence="2">The sequence shown here is derived from an EMBL/GenBank/DDBJ whole genome shotgun (WGS) entry which is preliminary data.</text>
</comment>
<protein>
    <submittedName>
        <fullName evidence="2">Uncharacterized protein</fullName>
    </submittedName>
</protein>
<organism evidence="2 3">
    <name type="scientific">Arthrobacter ginsengisoli</name>
    <dbReference type="NCBI Taxonomy" id="1356565"/>
    <lineage>
        <taxon>Bacteria</taxon>
        <taxon>Bacillati</taxon>
        <taxon>Actinomycetota</taxon>
        <taxon>Actinomycetes</taxon>
        <taxon>Micrococcales</taxon>
        <taxon>Micrococcaceae</taxon>
        <taxon>Arthrobacter</taxon>
    </lineage>
</organism>
<sequence length="104" mass="10948">MSIRELHVSRGFYGAETLPLTADDLGAVPAALGAETGNRNDTAEIDALRQGLKSSNEGAVKTYGPINRLPSDMPDASMKPQRSHPVTGDPARRSDPPARPVGPS</sequence>
<feature type="region of interest" description="Disordered" evidence="1">
    <location>
        <begin position="56"/>
        <end position="104"/>
    </location>
</feature>
<evidence type="ECO:0000313" key="2">
    <source>
        <dbReference type="EMBL" id="MDR7083669.1"/>
    </source>
</evidence>
<name>A0ABU1UEP1_9MICC</name>
<reference evidence="2 3" key="1">
    <citation type="submission" date="2023-07" db="EMBL/GenBank/DDBJ databases">
        <title>Sorghum-associated microbial communities from plants grown in Nebraska, USA.</title>
        <authorList>
            <person name="Schachtman D."/>
        </authorList>
    </citation>
    <scope>NUCLEOTIDE SEQUENCE [LARGE SCALE GENOMIC DNA]</scope>
    <source>
        <strain evidence="2 3">BE167</strain>
    </source>
</reference>
<dbReference type="Proteomes" id="UP001252243">
    <property type="component" value="Unassembled WGS sequence"/>
</dbReference>
<accession>A0ABU1UEP1</accession>
<evidence type="ECO:0000313" key="3">
    <source>
        <dbReference type="Proteomes" id="UP001252243"/>
    </source>
</evidence>
<dbReference type="EMBL" id="JAVDVQ010000013">
    <property type="protein sequence ID" value="MDR7083669.1"/>
    <property type="molecule type" value="Genomic_DNA"/>
</dbReference>
<dbReference type="RefSeq" id="WP_310058798.1">
    <property type="nucleotide sequence ID" value="NZ_JAVDVQ010000013.1"/>
</dbReference>